<dbReference type="GO" id="GO:0008830">
    <property type="term" value="F:dTDP-4-dehydrorhamnose 3,5-epimerase activity"/>
    <property type="evidence" value="ECO:0007669"/>
    <property type="project" value="InterPro"/>
</dbReference>
<dbReference type="EMBL" id="UINC01018604">
    <property type="protein sequence ID" value="SVA78291.1"/>
    <property type="molecule type" value="Genomic_DNA"/>
</dbReference>
<name>A0A381YNT7_9ZZZZ</name>
<dbReference type="GO" id="GO:0000271">
    <property type="term" value="P:polysaccharide biosynthetic process"/>
    <property type="evidence" value="ECO:0007669"/>
    <property type="project" value="TreeGrafter"/>
</dbReference>
<dbReference type="InterPro" id="IPR011051">
    <property type="entry name" value="RmlC_Cupin_sf"/>
</dbReference>
<accession>A0A381YNT7</accession>
<dbReference type="AlphaFoldDB" id="A0A381YNT7"/>
<dbReference type="Gene3D" id="2.60.120.10">
    <property type="entry name" value="Jelly Rolls"/>
    <property type="match status" value="1"/>
</dbReference>
<evidence type="ECO:0008006" key="2">
    <source>
        <dbReference type="Google" id="ProtNLM"/>
    </source>
</evidence>
<proteinExistence type="predicted"/>
<dbReference type="InterPro" id="IPR000888">
    <property type="entry name" value="RmlC-like"/>
</dbReference>
<dbReference type="PANTHER" id="PTHR21047:SF2">
    <property type="entry name" value="THYMIDINE DIPHOSPHO-4-KETO-RHAMNOSE 3,5-EPIMERASE"/>
    <property type="match status" value="1"/>
</dbReference>
<feature type="non-terminal residue" evidence="1">
    <location>
        <position position="82"/>
    </location>
</feature>
<gene>
    <name evidence="1" type="ORF">METZ01_LOCUS131145</name>
</gene>
<dbReference type="InterPro" id="IPR014710">
    <property type="entry name" value="RmlC-like_jellyroll"/>
</dbReference>
<sequence>MKIIKTKFSDLKIIKLKKNKDTRGNLVETFRKKNFNKNNLIFDYKVFSKKNVIRGFHFQHRRQQAKQIIVLKGKILDCVIDL</sequence>
<dbReference type="Pfam" id="PF00908">
    <property type="entry name" value="dTDP_sugar_isom"/>
    <property type="match status" value="1"/>
</dbReference>
<dbReference type="SUPFAM" id="SSF51182">
    <property type="entry name" value="RmlC-like cupins"/>
    <property type="match status" value="1"/>
</dbReference>
<dbReference type="GO" id="GO:0005829">
    <property type="term" value="C:cytosol"/>
    <property type="evidence" value="ECO:0007669"/>
    <property type="project" value="TreeGrafter"/>
</dbReference>
<reference evidence="1" key="1">
    <citation type="submission" date="2018-05" db="EMBL/GenBank/DDBJ databases">
        <authorList>
            <person name="Lanie J.A."/>
            <person name="Ng W.-L."/>
            <person name="Kazmierczak K.M."/>
            <person name="Andrzejewski T.M."/>
            <person name="Davidsen T.M."/>
            <person name="Wayne K.J."/>
            <person name="Tettelin H."/>
            <person name="Glass J.I."/>
            <person name="Rusch D."/>
            <person name="Podicherti R."/>
            <person name="Tsui H.-C.T."/>
            <person name="Winkler M.E."/>
        </authorList>
    </citation>
    <scope>NUCLEOTIDE SEQUENCE</scope>
</reference>
<protein>
    <recommendedName>
        <fullName evidence="2">dTDP-4-dehydrorhamnose 3,5-epimerase</fullName>
    </recommendedName>
</protein>
<organism evidence="1">
    <name type="scientific">marine metagenome</name>
    <dbReference type="NCBI Taxonomy" id="408172"/>
    <lineage>
        <taxon>unclassified sequences</taxon>
        <taxon>metagenomes</taxon>
        <taxon>ecological metagenomes</taxon>
    </lineage>
</organism>
<dbReference type="PANTHER" id="PTHR21047">
    <property type="entry name" value="DTDP-6-DEOXY-D-GLUCOSE-3,5 EPIMERASE"/>
    <property type="match status" value="1"/>
</dbReference>
<evidence type="ECO:0000313" key="1">
    <source>
        <dbReference type="EMBL" id="SVA78291.1"/>
    </source>
</evidence>